<feature type="repeat" description="RCC1" evidence="2">
    <location>
        <begin position="361"/>
        <end position="414"/>
    </location>
</feature>
<evidence type="ECO:0000313" key="5">
    <source>
        <dbReference type="EMBL" id="GHP06398.1"/>
    </source>
</evidence>
<evidence type="ECO:0000256" key="2">
    <source>
        <dbReference type="PROSITE-ProRule" id="PRU00235"/>
    </source>
</evidence>
<gene>
    <name evidence="5" type="ORF">PPROV_000514300</name>
</gene>
<dbReference type="InterPro" id="IPR051625">
    <property type="entry name" value="Signaling_Regulatory_Domain"/>
</dbReference>
<proteinExistence type="predicted"/>
<sequence length="698" mass="72880">MATTATTHNTHNNETNNDVEHVEMTPVSKQQHAHLHAHNHLGLSGEPPHLSRTASQLLRSASKTLTKTNFDDASSAFRGGATSASATTSKRAAVDAPSLPAHAVRRPSKVARRSPRGAPTLTGVLSELPTEILDAVATHLTAEDLGRLTCTCRYFATSSLVERASRELVSRNANAHVAALQPAKGETWLRLLWFQSSCERSSVATRHVSLGSYHTLATIRAPLPSCRVVDDDSDRSDVGDDDEDEAERLELTRSETGTSSRLNVQTAKDGEQMICAFGRGFHGQLGRGGYERSLVPAPIALSSADEFLEGLRSLDVVEESAEDRELGLTAPTTQTRGAALSAGSVTVVCGASHSAAILPSGKLFTWGLASSGELGHGGWTPIELAVPRRVGSLGSLRVSVVAAGSNHTLAVATDGSLWSCGRGRHGQLGHGAWHDAGPFARVEGLSHRSVRTAGAGAAHSLALCEDGAVYGWGANAHGESGLPDTSALYAWPTRIPALPADVSLLSCGSRHSMVMTFSGALYAFGRGRHGALGLGDDQDALAPRLVPLLAEEEHTNAEVAAVAFRVAAAAGRRSAGAAQLTAATCASAHRSSAQVPARCVSVACGGAHTVAVIARGSGLEVRNTGANAYGQLGLGDTNNRHFLCRVQGVVPLAVAAGDGHTAALCADGSLYTWGRNDWGQLGLGDSRGRRRPCRVGKW</sequence>
<dbReference type="PROSITE" id="PS50181">
    <property type="entry name" value="FBOX"/>
    <property type="match status" value="1"/>
</dbReference>
<dbReference type="InterPro" id="IPR001810">
    <property type="entry name" value="F-box_dom"/>
</dbReference>
<dbReference type="AlphaFoldDB" id="A0A830HHR2"/>
<dbReference type="InterPro" id="IPR058923">
    <property type="entry name" value="RCC1-like_dom"/>
</dbReference>
<dbReference type="PANTHER" id="PTHR22872:SF10">
    <property type="entry name" value="ULTRAVIOLET-B RECEPTOR UVR8"/>
    <property type="match status" value="1"/>
</dbReference>
<feature type="compositionally biased region" description="Basic residues" evidence="3">
    <location>
        <begin position="103"/>
        <end position="115"/>
    </location>
</feature>
<dbReference type="CDD" id="cd09917">
    <property type="entry name" value="F-box_SF"/>
    <property type="match status" value="1"/>
</dbReference>
<organism evidence="5 6">
    <name type="scientific">Pycnococcus provasolii</name>
    <dbReference type="NCBI Taxonomy" id="41880"/>
    <lineage>
        <taxon>Eukaryota</taxon>
        <taxon>Viridiplantae</taxon>
        <taxon>Chlorophyta</taxon>
        <taxon>Pseudoscourfieldiophyceae</taxon>
        <taxon>Pseudoscourfieldiales</taxon>
        <taxon>Pycnococcaceae</taxon>
        <taxon>Pycnococcus</taxon>
    </lineage>
</organism>
<feature type="repeat" description="RCC1" evidence="2">
    <location>
        <begin position="467"/>
        <end position="518"/>
    </location>
</feature>
<keyword evidence="1" id="KW-0677">Repeat</keyword>
<evidence type="ECO:0000259" key="4">
    <source>
        <dbReference type="PROSITE" id="PS50181"/>
    </source>
</evidence>
<protein>
    <recommendedName>
        <fullName evidence="4">F-box domain-containing protein</fullName>
    </recommendedName>
</protein>
<feature type="repeat" description="RCC1" evidence="2">
    <location>
        <begin position="415"/>
        <end position="466"/>
    </location>
</feature>
<comment type="caution">
    <text evidence="5">The sequence shown here is derived from an EMBL/GenBank/DDBJ whole genome shotgun (WGS) entry which is preliminary data.</text>
</comment>
<dbReference type="PRINTS" id="PR00633">
    <property type="entry name" value="RCCNDNSATION"/>
</dbReference>
<dbReference type="PROSITE" id="PS50012">
    <property type="entry name" value="RCC1_3"/>
    <property type="match status" value="5"/>
</dbReference>
<feature type="repeat" description="RCC1" evidence="2">
    <location>
        <begin position="519"/>
        <end position="615"/>
    </location>
</feature>
<reference evidence="5" key="1">
    <citation type="submission" date="2020-10" db="EMBL/GenBank/DDBJ databases">
        <title>Unveiling of a novel bifunctional photoreceptor, Dualchrome1, isolated from a cosmopolitan green alga.</title>
        <authorList>
            <person name="Suzuki S."/>
            <person name="Kawachi M."/>
        </authorList>
    </citation>
    <scope>NUCLEOTIDE SEQUENCE</scope>
    <source>
        <strain evidence="5">NIES 2893</strain>
    </source>
</reference>
<dbReference type="SUPFAM" id="SSF50985">
    <property type="entry name" value="RCC1/BLIP-II"/>
    <property type="match status" value="2"/>
</dbReference>
<evidence type="ECO:0000256" key="1">
    <source>
        <dbReference type="ARBA" id="ARBA00022737"/>
    </source>
</evidence>
<feature type="domain" description="F-box" evidence="4">
    <location>
        <begin position="122"/>
        <end position="172"/>
    </location>
</feature>
<keyword evidence="6" id="KW-1185">Reference proteome</keyword>
<accession>A0A830HHR2</accession>
<dbReference type="Proteomes" id="UP000660262">
    <property type="component" value="Unassembled WGS sequence"/>
</dbReference>
<dbReference type="InterPro" id="IPR000408">
    <property type="entry name" value="Reg_chr_condens"/>
</dbReference>
<dbReference type="InterPro" id="IPR036047">
    <property type="entry name" value="F-box-like_dom_sf"/>
</dbReference>
<dbReference type="InterPro" id="IPR009091">
    <property type="entry name" value="RCC1/BLIP-II"/>
</dbReference>
<dbReference type="OrthoDB" id="8068875at2759"/>
<dbReference type="SUPFAM" id="SSF81383">
    <property type="entry name" value="F-box domain"/>
    <property type="match status" value="1"/>
</dbReference>
<dbReference type="EMBL" id="BNJQ01000012">
    <property type="protein sequence ID" value="GHP06398.1"/>
    <property type="molecule type" value="Genomic_DNA"/>
</dbReference>
<feature type="compositionally biased region" description="Low complexity" evidence="3">
    <location>
        <begin position="73"/>
        <end position="91"/>
    </location>
</feature>
<dbReference type="PROSITE" id="PS00626">
    <property type="entry name" value="RCC1_2"/>
    <property type="match status" value="3"/>
</dbReference>
<feature type="repeat" description="RCC1" evidence="2">
    <location>
        <begin position="668"/>
        <end position="698"/>
    </location>
</feature>
<name>A0A830HHR2_9CHLO</name>
<dbReference type="Pfam" id="PF13540">
    <property type="entry name" value="RCC1_2"/>
    <property type="match status" value="1"/>
</dbReference>
<evidence type="ECO:0000313" key="6">
    <source>
        <dbReference type="Proteomes" id="UP000660262"/>
    </source>
</evidence>
<evidence type="ECO:0000256" key="3">
    <source>
        <dbReference type="SAM" id="MobiDB-lite"/>
    </source>
</evidence>
<dbReference type="Gene3D" id="2.130.10.30">
    <property type="entry name" value="Regulator of chromosome condensation 1/beta-lactamase-inhibitor protein II"/>
    <property type="match status" value="3"/>
</dbReference>
<dbReference type="Pfam" id="PF25390">
    <property type="entry name" value="WD40_RLD"/>
    <property type="match status" value="1"/>
</dbReference>
<feature type="region of interest" description="Disordered" evidence="3">
    <location>
        <begin position="71"/>
        <end position="122"/>
    </location>
</feature>
<dbReference type="PANTHER" id="PTHR22872">
    <property type="entry name" value="BTK-BINDING PROTEIN-RELATED"/>
    <property type="match status" value="1"/>
</dbReference>